<sequence>MSRTAKTEARYHSACDIAHRWFAYFEGETEDVISHSSIFSEDIMLVHAGTHLLAKGKSEIIQWLNNLPYEKGSHFIRHIDVKPLENDQAEVNMDISYQAIGKDGTVGGALSKYQTLVTYDNENNAVFTFIQKTPLMPNPDKVFHDSFADNRLRSFINHLFYLMLTPNADIRSLFSSAPESYSLNRVLSLPESSNISDILLISSDPESLSFLIQFSLSTTIYELSLSLNEAPGRYISIKHAELLEKVG</sequence>
<reference evidence="3 4" key="1">
    <citation type="submission" date="2016-05" db="EMBL/GenBank/DDBJ databases">
        <title>Complete genome sequence of two 2,5-diketo-D-glunonic acid producing strain Tatumella citrea.</title>
        <authorList>
            <person name="Duan C."/>
            <person name="Yang J."/>
            <person name="Yang S."/>
        </authorList>
    </citation>
    <scope>NUCLEOTIDE SEQUENCE [LARGE SCALE GENOMIC DNA]</scope>
    <source>
        <strain evidence="2 3">ATCC 39140</strain>
        <strain evidence="1 4">DSM 13699</strain>
    </source>
</reference>
<protein>
    <recommendedName>
        <fullName evidence="5">SnoaL-like domain-containing protein</fullName>
    </recommendedName>
</protein>
<evidence type="ECO:0000313" key="2">
    <source>
        <dbReference type="EMBL" id="ARU99396.1"/>
    </source>
</evidence>
<name>A0A1Y0LN08_TATCI</name>
<dbReference type="EMBL" id="CP015579">
    <property type="protein sequence ID" value="ARU95355.1"/>
    <property type="molecule type" value="Genomic_DNA"/>
</dbReference>
<dbReference type="AlphaFoldDB" id="A0A1Y0LN08"/>
<keyword evidence="3" id="KW-1185">Reference proteome</keyword>
<proteinExistence type="predicted"/>
<dbReference type="KEGG" id="tci:A7K98_17385"/>
<evidence type="ECO:0000313" key="3">
    <source>
        <dbReference type="Proteomes" id="UP000195729"/>
    </source>
</evidence>
<evidence type="ECO:0008006" key="5">
    <source>
        <dbReference type="Google" id="ProtNLM"/>
    </source>
</evidence>
<dbReference type="Proteomes" id="UP000195729">
    <property type="component" value="Chromosome"/>
</dbReference>
<dbReference type="RefSeq" id="WP_087489710.1">
    <property type="nucleotide sequence ID" value="NZ_CP015579.1"/>
</dbReference>
<gene>
    <name evidence="1" type="ORF">A7K98_17385</name>
    <name evidence="2" type="ORF">A7K99_17370</name>
</gene>
<accession>A0A1Y0LN08</accession>
<evidence type="ECO:0000313" key="4">
    <source>
        <dbReference type="Proteomes" id="UP000195814"/>
    </source>
</evidence>
<dbReference type="Proteomes" id="UP000195814">
    <property type="component" value="Chromosome"/>
</dbReference>
<organism evidence="1 4">
    <name type="scientific">Tatumella citrea</name>
    <name type="common">Pantoea citrea</name>
    <dbReference type="NCBI Taxonomy" id="53336"/>
    <lineage>
        <taxon>Bacteria</taxon>
        <taxon>Pseudomonadati</taxon>
        <taxon>Pseudomonadota</taxon>
        <taxon>Gammaproteobacteria</taxon>
        <taxon>Enterobacterales</taxon>
        <taxon>Erwiniaceae</taxon>
        <taxon>Tatumella</taxon>
    </lineage>
</organism>
<dbReference type="OrthoDB" id="4920041at2"/>
<evidence type="ECO:0000313" key="1">
    <source>
        <dbReference type="EMBL" id="ARU95355.1"/>
    </source>
</evidence>
<dbReference type="EMBL" id="CP015581">
    <property type="protein sequence ID" value="ARU99396.1"/>
    <property type="molecule type" value="Genomic_DNA"/>
</dbReference>